<proteinExistence type="predicted"/>
<dbReference type="Proteomes" id="UP000606274">
    <property type="component" value="Unassembled WGS sequence"/>
</dbReference>
<accession>A0A8T0AEY1</accession>
<organism evidence="1 2">
    <name type="scientific">Silurus meridionalis</name>
    <name type="common">Southern catfish</name>
    <name type="synonym">Silurus soldatovi meridionalis</name>
    <dbReference type="NCBI Taxonomy" id="175797"/>
    <lineage>
        <taxon>Eukaryota</taxon>
        <taxon>Metazoa</taxon>
        <taxon>Chordata</taxon>
        <taxon>Craniata</taxon>
        <taxon>Vertebrata</taxon>
        <taxon>Euteleostomi</taxon>
        <taxon>Actinopterygii</taxon>
        <taxon>Neopterygii</taxon>
        <taxon>Teleostei</taxon>
        <taxon>Ostariophysi</taxon>
        <taxon>Siluriformes</taxon>
        <taxon>Siluridae</taxon>
        <taxon>Silurus</taxon>
    </lineage>
</organism>
<gene>
    <name evidence="1" type="ORF">HF521_011805</name>
</gene>
<evidence type="ECO:0000313" key="1">
    <source>
        <dbReference type="EMBL" id="KAF7690001.1"/>
    </source>
</evidence>
<reference evidence="1" key="1">
    <citation type="submission" date="2020-08" db="EMBL/GenBank/DDBJ databases">
        <title>Chromosome-level assembly of Southern catfish (Silurus meridionalis) provides insights into visual adaptation to the nocturnal and benthic lifestyles.</title>
        <authorList>
            <person name="Zhang Y."/>
            <person name="Wang D."/>
            <person name="Peng Z."/>
        </authorList>
    </citation>
    <scope>NUCLEOTIDE SEQUENCE</scope>
    <source>
        <strain evidence="1">SWU-2019-XX</strain>
        <tissue evidence="1">Muscle</tissue>
    </source>
</reference>
<keyword evidence="2" id="KW-1185">Reference proteome</keyword>
<sequence>MNEADITCAEEVLKALKPMRNATLQEAREVEETDQSKDVEDHLSDYEDGSAFTSLQPIKRPRKSCTLADLLGILFATSENNMAPKSAHDTAASEIKRLRQQGKEAAQLSLGFFWRAFDVRPSDKMLGRLKRLEKAMKELYVSDEEEEFVNVRNSGLMMYKGLYNQLYEH</sequence>
<comment type="caution">
    <text evidence="1">The sequence shown here is derived from an EMBL/GenBank/DDBJ whole genome shotgun (WGS) entry which is preliminary data.</text>
</comment>
<dbReference type="EMBL" id="JABFDY010000023">
    <property type="protein sequence ID" value="KAF7690001.1"/>
    <property type="molecule type" value="Genomic_DNA"/>
</dbReference>
<protein>
    <submittedName>
        <fullName evidence="1">Uncharacterized protein</fullName>
    </submittedName>
</protein>
<dbReference type="AlphaFoldDB" id="A0A8T0AEY1"/>
<evidence type="ECO:0000313" key="2">
    <source>
        <dbReference type="Proteomes" id="UP000606274"/>
    </source>
</evidence>
<name>A0A8T0AEY1_SILME</name>